<dbReference type="EMBL" id="JATAAI010000006">
    <property type="protein sequence ID" value="KAK1745031.1"/>
    <property type="molecule type" value="Genomic_DNA"/>
</dbReference>
<gene>
    <name evidence="2" type="ORF">QTG54_004322</name>
</gene>
<keyword evidence="3" id="KW-1185">Reference proteome</keyword>
<evidence type="ECO:0000256" key="1">
    <source>
        <dbReference type="SAM" id="SignalP"/>
    </source>
</evidence>
<evidence type="ECO:0000313" key="3">
    <source>
        <dbReference type="Proteomes" id="UP001224775"/>
    </source>
</evidence>
<evidence type="ECO:0008006" key="4">
    <source>
        <dbReference type="Google" id="ProtNLM"/>
    </source>
</evidence>
<accession>A0AAD9DEU6</accession>
<reference evidence="2" key="1">
    <citation type="submission" date="2023-06" db="EMBL/GenBank/DDBJ databases">
        <title>Survivors Of The Sea: Transcriptome response of Skeletonema marinoi to long-term dormancy.</title>
        <authorList>
            <person name="Pinder M.I.M."/>
            <person name="Kourtchenko O."/>
            <person name="Robertson E.K."/>
            <person name="Larsson T."/>
            <person name="Maumus F."/>
            <person name="Osuna-Cruz C.M."/>
            <person name="Vancaester E."/>
            <person name="Stenow R."/>
            <person name="Vandepoele K."/>
            <person name="Ploug H."/>
            <person name="Bruchert V."/>
            <person name="Godhe A."/>
            <person name="Topel M."/>
        </authorList>
    </citation>
    <scope>NUCLEOTIDE SEQUENCE</scope>
    <source>
        <strain evidence="2">R05AC</strain>
    </source>
</reference>
<name>A0AAD9DEU6_9STRA</name>
<feature type="chain" id="PRO_5042039268" description="2Fe-2S ferredoxin-type domain-containing protein" evidence="1">
    <location>
        <begin position="20"/>
        <end position="117"/>
    </location>
</feature>
<dbReference type="Proteomes" id="UP001224775">
    <property type="component" value="Unassembled WGS sequence"/>
</dbReference>
<protein>
    <recommendedName>
        <fullName evidence="4">2Fe-2S ferredoxin-type domain-containing protein</fullName>
    </recommendedName>
</protein>
<proteinExistence type="predicted"/>
<evidence type="ECO:0000313" key="2">
    <source>
        <dbReference type="EMBL" id="KAK1745031.1"/>
    </source>
</evidence>
<keyword evidence="1" id="KW-0732">Signal</keyword>
<comment type="caution">
    <text evidence="2">The sequence shown here is derived from an EMBL/GenBank/DDBJ whole genome shotgun (WGS) entry which is preliminary data.</text>
</comment>
<feature type="signal peptide" evidence="1">
    <location>
        <begin position="1"/>
        <end position="19"/>
    </location>
</feature>
<sequence length="117" mass="12239">MKAVTTILVASLTFASTDAFVQQTGHSRAAHTSMAAEPLESGSTVVVTGGKKALPIMKELAADIGVNVETFSCVSECAECGLGPNVEVRKKGDDGPFYPIKNRVKTEDDVKAVLGIN</sequence>
<organism evidence="2 3">
    <name type="scientific">Skeletonema marinoi</name>
    <dbReference type="NCBI Taxonomy" id="267567"/>
    <lineage>
        <taxon>Eukaryota</taxon>
        <taxon>Sar</taxon>
        <taxon>Stramenopiles</taxon>
        <taxon>Ochrophyta</taxon>
        <taxon>Bacillariophyta</taxon>
        <taxon>Coscinodiscophyceae</taxon>
        <taxon>Thalassiosirophycidae</taxon>
        <taxon>Thalassiosirales</taxon>
        <taxon>Skeletonemataceae</taxon>
        <taxon>Skeletonema</taxon>
        <taxon>Skeletonema marinoi-dohrnii complex</taxon>
    </lineage>
</organism>
<dbReference type="AlphaFoldDB" id="A0AAD9DEU6"/>